<feature type="region of interest" description="Disordered" evidence="1">
    <location>
        <begin position="1"/>
        <end position="33"/>
    </location>
</feature>
<dbReference type="EMBL" id="BK015763">
    <property type="protein sequence ID" value="DAE23954.1"/>
    <property type="molecule type" value="Genomic_DNA"/>
</dbReference>
<sequence length="33" mass="3704">MTEKGTRGRAISPPVKPEAHKAGRFCRRGEKHD</sequence>
<accession>A0A8S5QYE9</accession>
<evidence type="ECO:0000313" key="2">
    <source>
        <dbReference type="EMBL" id="DAE23954.1"/>
    </source>
</evidence>
<feature type="compositionally biased region" description="Basic and acidic residues" evidence="1">
    <location>
        <begin position="17"/>
        <end position="33"/>
    </location>
</feature>
<name>A0A8S5QYE9_9CAUD</name>
<organism evidence="2">
    <name type="scientific">Siphoviridae sp. cttWj13</name>
    <dbReference type="NCBI Taxonomy" id="2826494"/>
    <lineage>
        <taxon>Viruses</taxon>
        <taxon>Duplodnaviria</taxon>
        <taxon>Heunggongvirae</taxon>
        <taxon>Uroviricota</taxon>
        <taxon>Caudoviricetes</taxon>
    </lineage>
</organism>
<evidence type="ECO:0000256" key="1">
    <source>
        <dbReference type="SAM" id="MobiDB-lite"/>
    </source>
</evidence>
<proteinExistence type="predicted"/>
<protein>
    <submittedName>
        <fullName evidence="2">Uncharacterized protein</fullName>
    </submittedName>
</protein>
<reference evidence="2" key="1">
    <citation type="journal article" date="2021" name="Proc. Natl. Acad. Sci. U.S.A.">
        <title>A Catalog of Tens of Thousands of Viruses from Human Metagenomes Reveals Hidden Associations with Chronic Diseases.</title>
        <authorList>
            <person name="Tisza M.J."/>
            <person name="Buck C.B."/>
        </authorList>
    </citation>
    <scope>NUCLEOTIDE SEQUENCE</scope>
    <source>
        <strain evidence="2">CttWj13</strain>
    </source>
</reference>